<dbReference type="RefSeq" id="WP_254471156.1">
    <property type="nucleotide sequence ID" value="NZ_CP113432.1"/>
</dbReference>
<dbReference type="PIRSF" id="PIRSF016184">
    <property type="entry name" value="PhzC_PhzF"/>
    <property type="match status" value="1"/>
</dbReference>
<dbReference type="PANTHER" id="PTHR13774:SF32">
    <property type="entry name" value="ANTISENSE-ENHANCING SEQUENCE 1"/>
    <property type="match status" value="1"/>
</dbReference>
<dbReference type="NCBIfam" id="TIGR00654">
    <property type="entry name" value="PhzF_family"/>
    <property type="match status" value="1"/>
</dbReference>
<comment type="similarity">
    <text evidence="1">Belongs to the PhzF family.</text>
</comment>
<organism evidence="2 3">
    <name type="scientific">Pseudomonas triclosanedens</name>
    <dbReference type="NCBI Taxonomy" id="2961893"/>
    <lineage>
        <taxon>Bacteria</taxon>
        <taxon>Pseudomonadati</taxon>
        <taxon>Pseudomonadota</taxon>
        <taxon>Gammaproteobacteria</taxon>
        <taxon>Pseudomonadales</taxon>
        <taxon>Pseudomonadaceae</taxon>
        <taxon>Pseudomonas</taxon>
    </lineage>
</organism>
<evidence type="ECO:0000313" key="3">
    <source>
        <dbReference type="Proteomes" id="UP001163624"/>
    </source>
</evidence>
<dbReference type="PANTHER" id="PTHR13774">
    <property type="entry name" value="PHENAZINE BIOSYNTHESIS PROTEIN"/>
    <property type="match status" value="1"/>
</dbReference>
<gene>
    <name evidence="2" type="ORF">OU419_04655</name>
</gene>
<keyword evidence="3" id="KW-1185">Reference proteome</keyword>
<dbReference type="Pfam" id="PF02567">
    <property type="entry name" value="PhzC-PhzF"/>
    <property type="match status" value="1"/>
</dbReference>
<dbReference type="SUPFAM" id="SSF54506">
    <property type="entry name" value="Diaminopimelate epimerase-like"/>
    <property type="match status" value="1"/>
</dbReference>
<protein>
    <submittedName>
        <fullName evidence="2">PhzF family phenazine biosynthesis protein</fullName>
    </submittedName>
</protein>
<dbReference type="Gene3D" id="3.10.310.10">
    <property type="entry name" value="Diaminopimelate Epimerase, Chain A, domain 1"/>
    <property type="match status" value="2"/>
</dbReference>
<name>A0ABY7A1Y9_9PSED</name>
<dbReference type="InterPro" id="IPR003719">
    <property type="entry name" value="Phenazine_PhzF-like"/>
</dbReference>
<proteinExistence type="inferred from homology"/>
<evidence type="ECO:0000256" key="1">
    <source>
        <dbReference type="ARBA" id="ARBA00008270"/>
    </source>
</evidence>
<sequence>MSLLQYWQLDVFAEQPLTGNGLAVFPDARGLSAQSQQALTQELRQFESIFLFPSASLDTYAARIFTVDEELPFAGHPVLGAAALLHHLHQRGEEERWTLQLPAKDVRVATRRRGAGFHAEMNQGNADFGAVLDEEARRWFADAFSLVPGDLADYPAAVVSTGLPYLLLPVRGEALARVRQRTDLSSELAKLNAAFVFVLDVDNREGRTWDGAGVIEDVATGSAAGPVAAYLVELGKARRGELFHLSQGRFAGRPSRLDVQVGQDGEVRVGGDVQLLARAELLHRLA</sequence>
<accession>A0ABY7A1Y9</accession>
<dbReference type="Proteomes" id="UP001163624">
    <property type="component" value="Chromosome"/>
</dbReference>
<evidence type="ECO:0000313" key="2">
    <source>
        <dbReference type="EMBL" id="WAI50561.1"/>
    </source>
</evidence>
<dbReference type="EMBL" id="CP113432">
    <property type="protein sequence ID" value="WAI50561.1"/>
    <property type="molecule type" value="Genomic_DNA"/>
</dbReference>
<reference evidence="2" key="1">
    <citation type="submission" date="2022-11" db="EMBL/GenBank/DDBJ databases">
        <title>Pseudomonas triclosanedens sp. nov., a triclosan degrader isolated from activated sludge.</title>
        <authorList>
            <person name="Yin Y."/>
            <person name="Lu Z."/>
        </authorList>
    </citation>
    <scope>NUCLEOTIDE SEQUENCE</scope>
    <source>
        <strain evidence="2">ZM23</strain>
    </source>
</reference>